<organism evidence="2 3">
    <name type="scientific">Panicum virgatum</name>
    <name type="common">Blackwell switchgrass</name>
    <dbReference type="NCBI Taxonomy" id="38727"/>
    <lineage>
        <taxon>Eukaryota</taxon>
        <taxon>Viridiplantae</taxon>
        <taxon>Streptophyta</taxon>
        <taxon>Embryophyta</taxon>
        <taxon>Tracheophyta</taxon>
        <taxon>Spermatophyta</taxon>
        <taxon>Magnoliopsida</taxon>
        <taxon>Liliopsida</taxon>
        <taxon>Poales</taxon>
        <taxon>Poaceae</taxon>
        <taxon>PACMAD clade</taxon>
        <taxon>Panicoideae</taxon>
        <taxon>Panicodae</taxon>
        <taxon>Paniceae</taxon>
        <taxon>Panicinae</taxon>
        <taxon>Panicum</taxon>
        <taxon>Panicum sect. Hiantes</taxon>
    </lineage>
</organism>
<feature type="region of interest" description="Disordered" evidence="1">
    <location>
        <begin position="24"/>
        <end position="43"/>
    </location>
</feature>
<evidence type="ECO:0000313" key="3">
    <source>
        <dbReference type="Proteomes" id="UP000823388"/>
    </source>
</evidence>
<evidence type="ECO:0000256" key="1">
    <source>
        <dbReference type="SAM" id="MobiDB-lite"/>
    </source>
</evidence>
<accession>A0A8T0VDC0</accession>
<dbReference type="Proteomes" id="UP000823388">
    <property type="component" value="Chromosome 3K"/>
</dbReference>
<dbReference type="AlphaFoldDB" id="A0A8T0VDC0"/>
<evidence type="ECO:0000313" key="2">
    <source>
        <dbReference type="EMBL" id="KAG2630773.1"/>
    </source>
</evidence>
<name>A0A8T0VDC0_PANVG</name>
<sequence length="219" mass="24622">MAPGRPRPRRTRLLHLLRQLQYPWRSPSRPSPRTSRVRRRRRSPRRPNLLLLLLLLLPSALPQQRVASSSRWRRARGTGTSGRRWGSWKMAIAPTKTTRMRWWKTQTDEPPSLQPRTKSKGKLPPPPSSPDLSKQPVAKRTAAAAGLPKPSPSKKRAPPAARTKSLPPKSAANKLPLRRRIEEEERETARAAGALLTPAAGLCPRLAREKGFSSNLLLD</sequence>
<reference evidence="2" key="1">
    <citation type="submission" date="2020-05" db="EMBL/GenBank/DDBJ databases">
        <title>WGS assembly of Panicum virgatum.</title>
        <authorList>
            <person name="Lovell J.T."/>
            <person name="Jenkins J."/>
            <person name="Shu S."/>
            <person name="Juenger T.E."/>
            <person name="Schmutz J."/>
        </authorList>
    </citation>
    <scope>NUCLEOTIDE SEQUENCE</scope>
    <source>
        <strain evidence="2">AP13</strain>
    </source>
</reference>
<proteinExistence type="predicted"/>
<protein>
    <submittedName>
        <fullName evidence="2">Uncharacterized protein</fullName>
    </submittedName>
</protein>
<feature type="region of interest" description="Disordered" evidence="1">
    <location>
        <begin position="64"/>
        <end position="84"/>
    </location>
</feature>
<comment type="caution">
    <text evidence="2">The sequence shown here is derived from an EMBL/GenBank/DDBJ whole genome shotgun (WGS) entry which is preliminary data.</text>
</comment>
<dbReference type="EMBL" id="CM029041">
    <property type="protein sequence ID" value="KAG2630773.1"/>
    <property type="molecule type" value="Genomic_DNA"/>
</dbReference>
<keyword evidence="3" id="KW-1185">Reference proteome</keyword>
<feature type="region of interest" description="Disordered" evidence="1">
    <location>
        <begin position="96"/>
        <end position="186"/>
    </location>
</feature>
<gene>
    <name evidence="2" type="ORF">PVAP13_3KG546432</name>
</gene>
<feature type="compositionally biased region" description="Low complexity" evidence="1">
    <location>
        <begin position="24"/>
        <end position="34"/>
    </location>
</feature>